<comment type="caution">
    <text evidence="1">The sequence shown here is derived from an EMBL/GenBank/DDBJ whole genome shotgun (WGS) entry which is preliminary data.</text>
</comment>
<reference evidence="1 2" key="2">
    <citation type="submission" date="2008-04" db="EMBL/GenBank/DDBJ databases">
        <authorList>
            <person name="Fulton L."/>
            <person name="Clifton S."/>
            <person name="Fulton B."/>
            <person name="Xu J."/>
            <person name="Minx P."/>
            <person name="Pepin K.H."/>
            <person name="Johnson M."/>
            <person name="Thiruvilangam P."/>
            <person name="Bhonagiri V."/>
            <person name="Nash W.E."/>
            <person name="Mardis E.R."/>
            <person name="Wilson R.K."/>
        </authorList>
    </citation>
    <scope>NUCLEOTIDE SEQUENCE [LARGE SCALE GENOMIC DNA]</scope>
    <source>
        <strain evidence="1 2">DSM 17136</strain>
    </source>
</reference>
<gene>
    <name evidence="1" type="ORF">BACCOP_02071</name>
</gene>
<evidence type="ECO:0000313" key="2">
    <source>
        <dbReference type="Proteomes" id="UP000003146"/>
    </source>
</evidence>
<protein>
    <submittedName>
        <fullName evidence="1">Uncharacterized protein</fullName>
    </submittedName>
</protein>
<dbReference type="HOGENOM" id="CLU_745253_0_0_10"/>
<organism evidence="1 2">
    <name type="scientific">Phocaeicola coprocola DSM 17136</name>
    <dbReference type="NCBI Taxonomy" id="470145"/>
    <lineage>
        <taxon>Bacteria</taxon>
        <taxon>Pseudomonadati</taxon>
        <taxon>Bacteroidota</taxon>
        <taxon>Bacteroidia</taxon>
        <taxon>Bacteroidales</taxon>
        <taxon>Bacteroidaceae</taxon>
        <taxon>Phocaeicola</taxon>
    </lineage>
</organism>
<dbReference type="AlphaFoldDB" id="B3JJK1"/>
<dbReference type="STRING" id="470145.BACCOP_02071"/>
<evidence type="ECO:0000313" key="1">
    <source>
        <dbReference type="EMBL" id="EDV00930.1"/>
    </source>
</evidence>
<accession>B3JJK1</accession>
<proteinExistence type="predicted"/>
<reference evidence="1 2" key="1">
    <citation type="submission" date="2008-04" db="EMBL/GenBank/DDBJ databases">
        <title>Draft genome sequence of Bacteroides coprocola (DSM 17136).</title>
        <authorList>
            <person name="Sudarsanam P."/>
            <person name="Ley R."/>
            <person name="Guruge J."/>
            <person name="Turnbaugh P.J."/>
            <person name="Mahowald M."/>
            <person name="Liep D."/>
            <person name="Gordon J."/>
        </authorList>
    </citation>
    <scope>NUCLEOTIDE SEQUENCE [LARGE SCALE GENOMIC DNA]</scope>
    <source>
        <strain evidence="1 2">DSM 17136</strain>
    </source>
</reference>
<dbReference type="EMBL" id="ABIY02000086">
    <property type="protein sequence ID" value="EDV00930.1"/>
    <property type="molecule type" value="Genomic_DNA"/>
</dbReference>
<dbReference type="RefSeq" id="WP_007569715.1">
    <property type="nucleotide sequence ID" value="NZ_DS981490.1"/>
</dbReference>
<sequence length="371" mass="43420">MKKYFFTPRVGKDYEKGFHGIKTLILGSHFYCPYTDCSHLKEECASSNTIWSMDAACPCYVGKEDQNYYKLSNSDTIEVDSYLEGFPYPSFDAFTYLMLNKRDYLSEDEKLLFWDQVAFTNYIQHYWPNGYTPPYEDNESLFDADYEAFKEVLTELRPQIVIVWNKAIKDCLLSNGDLQFVGMINIPIISTYMFIYEGAEPELSPKQLEKLKKEYNIISEKIETKWLRELLIESFNDPHAVEAFRQKIEYVKCIQGGRSDSNIENIVTLLKRCATQKLIIRMGNKLNFGPGLSRVHKEIFLKLIKESFDAPLKGTNEAFSKMFDYKFGHCKIPDNANDNKIKLMKSIFSMVKKKKIEKRREKDEERLVSHN</sequence>
<name>B3JJK1_9BACT</name>
<dbReference type="GeneID" id="79860314"/>
<dbReference type="OrthoDB" id="1246703at2"/>
<dbReference type="Proteomes" id="UP000003146">
    <property type="component" value="Unassembled WGS sequence"/>
</dbReference>